<dbReference type="Gene3D" id="3.30.460.10">
    <property type="entry name" value="Beta Polymerase, domain 2"/>
    <property type="match status" value="1"/>
</dbReference>
<evidence type="ECO:0000256" key="4">
    <source>
        <dbReference type="ARBA" id="ARBA00022695"/>
    </source>
</evidence>
<dbReference type="InterPro" id="IPR043519">
    <property type="entry name" value="NT_sf"/>
</dbReference>
<dbReference type="EMBL" id="RJKX01000019">
    <property type="protein sequence ID" value="ROP81056.1"/>
    <property type="molecule type" value="Genomic_DNA"/>
</dbReference>
<dbReference type="InterPro" id="IPR002646">
    <property type="entry name" value="PolA_pol_head_dom"/>
</dbReference>
<evidence type="ECO:0000259" key="9">
    <source>
        <dbReference type="Pfam" id="PF01743"/>
    </source>
</evidence>
<proteinExistence type="inferred from homology"/>
<evidence type="ECO:0000256" key="6">
    <source>
        <dbReference type="ARBA" id="ARBA00022741"/>
    </source>
</evidence>
<dbReference type="Proteomes" id="UP000278222">
    <property type="component" value="Unassembled WGS sequence"/>
</dbReference>
<dbReference type="InterPro" id="IPR050264">
    <property type="entry name" value="Bact_CCA-adding_enz_type3_sf"/>
</dbReference>
<dbReference type="SUPFAM" id="SSF81891">
    <property type="entry name" value="Poly A polymerase C-terminal region-like"/>
    <property type="match status" value="1"/>
</dbReference>
<dbReference type="InterPro" id="IPR032828">
    <property type="entry name" value="PolyA_RNA-bd"/>
</dbReference>
<dbReference type="CDD" id="cd05398">
    <property type="entry name" value="NT_ClassII-CCAase"/>
    <property type="match status" value="1"/>
</dbReference>
<evidence type="ECO:0000256" key="2">
    <source>
        <dbReference type="ARBA" id="ARBA00022679"/>
    </source>
</evidence>
<dbReference type="GO" id="GO:0008033">
    <property type="term" value="P:tRNA processing"/>
    <property type="evidence" value="ECO:0007669"/>
    <property type="project" value="UniProtKB-KW"/>
</dbReference>
<evidence type="ECO:0000313" key="12">
    <source>
        <dbReference type="Proteomes" id="UP000278222"/>
    </source>
</evidence>
<dbReference type="GO" id="GO:0046872">
    <property type="term" value="F:metal ion binding"/>
    <property type="evidence" value="ECO:0007669"/>
    <property type="project" value="UniProtKB-KW"/>
</dbReference>
<reference evidence="11 12" key="1">
    <citation type="submission" date="2018-11" db="EMBL/GenBank/DDBJ databases">
        <title>Genomic Encyclopedia of Type Strains, Phase IV (KMG-IV): sequencing the most valuable type-strain genomes for metagenomic binning, comparative biology and taxonomic classification.</title>
        <authorList>
            <person name="Goeker M."/>
        </authorList>
    </citation>
    <scope>NUCLEOTIDE SEQUENCE [LARGE SCALE GENOMIC DNA]</scope>
    <source>
        <strain evidence="11 12">DSM 5900</strain>
    </source>
</reference>
<organism evidence="11 12">
    <name type="scientific">Stella humosa</name>
    <dbReference type="NCBI Taxonomy" id="94"/>
    <lineage>
        <taxon>Bacteria</taxon>
        <taxon>Pseudomonadati</taxon>
        <taxon>Pseudomonadota</taxon>
        <taxon>Alphaproteobacteria</taxon>
        <taxon>Rhodospirillales</taxon>
        <taxon>Stellaceae</taxon>
        <taxon>Stella</taxon>
    </lineage>
</organism>
<dbReference type="Gene3D" id="1.10.3090.10">
    <property type="entry name" value="cca-adding enzyme, domain 2"/>
    <property type="match status" value="1"/>
</dbReference>
<dbReference type="RefSeq" id="WP_179955432.1">
    <property type="nucleotide sequence ID" value="NZ_AP019700.1"/>
</dbReference>
<dbReference type="PANTHER" id="PTHR46173">
    <property type="entry name" value="CCA TRNA NUCLEOTIDYLTRANSFERASE 1, MITOCHONDRIAL"/>
    <property type="match status" value="1"/>
</dbReference>
<evidence type="ECO:0000313" key="11">
    <source>
        <dbReference type="EMBL" id="ROP81056.1"/>
    </source>
</evidence>
<dbReference type="GO" id="GO:0000049">
    <property type="term" value="F:tRNA binding"/>
    <property type="evidence" value="ECO:0007669"/>
    <property type="project" value="TreeGrafter"/>
</dbReference>
<evidence type="ECO:0000259" key="10">
    <source>
        <dbReference type="Pfam" id="PF12627"/>
    </source>
</evidence>
<name>A0A3N1KSG7_9PROT</name>
<feature type="domain" description="Poly A polymerase head" evidence="9">
    <location>
        <begin position="32"/>
        <end position="154"/>
    </location>
</feature>
<accession>A0A3N1KSG7</accession>
<evidence type="ECO:0000256" key="1">
    <source>
        <dbReference type="ARBA" id="ARBA00001946"/>
    </source>
</evidence>
<protein>
    <submittedName>
        <fullName evidence="11">Poly(A) polymerase</fullName>
    </submittedName>
</protein>
<comment type="caution">
    <text evidence="11">The sequence shown here is derived from an EMBL/GenBank/DDBJ whole genome shotgun (WGS) entry which is preliminary data.</text>
</comment>
<dbReference type="Pfam" id="PF01743">
    <property type="entry name" value="PolyA_pol"/>
    <property type="match status" value="1"/>
</dbReference>
<keyword evidence="3" id="KW-0819">tRNA processing</keyword>
<dbReference type="PANTHER" id="PTHR46173:SF1">
    <property type="entry name" value="CCA TRNA NUCLEOTIDYLTRANSFERASE 1, MITOCHONDRIAL"/>
    <property type="match status" value="1"/>
</dbReference>
<dbReference type="AlphaFoldDB" id="A0A3N1KSG7"/>
<sequence length="418" mass="45182">MDARGCLLPQPWMAEPATRQVLAVLAAGGGRARFVGGMVRDALLGRPISDIDLATDLEPGRAMALLAAAGIRVIPTGLAHGTVTAVVGGRHFEITTLRRDVETDGRRAVVAYTDDWAEDARRRDFTINAFFADGDGTFYDPTGGADDLVLRRVRFVGDPDQRIGEDVLRLLRYYRMLARLGIHGVDEASRAACRRNAGRLPTLSGERVRGEIERILAVPDPRPVMAMMAEDGILPPILPMASAFHRLARLVLLEPAADWLRRLACLVEGGVPAAEDAARRLRLSRHETQRLGMLAGPWAGPDLLVTDPQATDLPAPGRPLRDRLYAVGEERLRDRALLAAAAGLDEDGRVRDILAAVAVTERPVFPLKGRDLVAMGAPRGERVGQVLAAVEAWWAAGDYAPDRAACLGEATLHLCGQP</sequence>
<dbReference type="GO" id="GO:0016779">
    <property type="term" value="F:nucleotidyltransferase activity"/>
    <property type="evidence" value="ECO:0007669"/>
    <property type="project" value="UniProtKB-KW"/>
</dbReference>
<evidence type="ECO:0000256" key="5">
    <source>
        <dbReference type="ARBA" id="ARBA00022723"/>
    </source>
</evidence>
<comment type="cofactor">
    <cofactor evidence="1">
        <name>Mg(2+)</name>
        <dbReference type="ChEBI" id="CHEBI:18420"/>
    </cofactor>
</comment>
<evidence type="ECO:0000256" key="8">
    <source>
        <dbReference type="RuleBase" id="RU003953"/>
    </source>
</evidence>
<gene>
    <name evidence="11" type="ORF">EDC65_5391</name>
</gene>
<evidence type="ECO:0000256" key="7">
    <source>
        <dbReference type="ARBA" id="ARBA00022842"/>
    </source>
</evidence>
<keyword evidence="6" id="KW-0547">Nucleotide-binding</keyword>
<keyword evidence="7" id="KW-0460">Magnesium</keyword>
<keyword evidence="5" id="KW-0479">Metal-binding</keyword>
<keyword evidence="4" id="KW-0548">Nucleotidyltransferase</keyword>
<dbReference type="Pfam" id="PF12627">
    <property type="entry name" value="PolyA_pol_RNAbd"/>
    <property type="match status" value="1"/>
</dbReference>
<dbReference type="GO" id="GO:0000166">
    <property type="term" value="F:nucleotide binding"/>
    <property type="evidence" value="ECO:0007669"/>
    <property type="project" value="UniProtKB-KW"/>
</dbReference>
<keyword evidence="8" id="KW-0694">RNA-binding</keyword>
<evidence type="ECO:0000256" key="3">
    <source>
        <dbReference type="ARBA" id="ARBA00022694"/>
    </source>
</evidence>
<feature type="domain" description="tRNA nucleotidyltransferase/poly(A) polymerase RNA and SrmB- binding" evidence="10">
    <location>
        <begin position="185"/>
        <end position="242"/>
    </location>
</feature>
<keyword evidence="2 8" id="KW-0808">Transferase</keyword>
<keyword evidence="12" id="KW-1185">Reference proteome</keyword>
<dbReference type="SUPFAM" id="SSF81301">
    <property type="entry name" value="Nucleotidyltransferase"/>
    <property type="match status" value="1"/>
</dbReference>
<comment type="similarity">
    <text evidence="8">Belongs to the tRNA nucleotidyltransferase/poly(A) polymerase family.</text>
</comment>